<evidence type="ECO:0000313" key="16">
    <source>
        <dbReference type="Proteomes" id="UP000663866"/>
    </source>
</evidence>
<dbReference type="GO" id="GO:0070888">
    <property type="term" value="F:E-box binding"/>
    <property type="evidence" value="ECO:0007669"/>
    <property type="project" value="TreeGrafter"/>
</dbReference>
<dbReference type="GO" id="GO:0007423">
    <property type="term" value="P:sensory organ development"/>
    <property type="evidence" value="ECO:0007669"/>
    <property type="project" value="TreeGrafter"/>
</dbReference>
<evidence type="ECO:0000256" key="2">
    <source>
        <dbReference type="ARBA" id="ARBA00022782"/>
    </source>
</evidence>
<dbReference type="PANTHER" id="PTHR19290:SF134">
    <property type="entry name" value="NEUROGENIC DIFFERENTIATION FACTOR 1"/>
    <property type="match status" value="1"/>
</dbReference>
<feature type="compositionally biased region" description="Polar residues" evidence="8">
    <location>
        <begin position="28"/>
        <end position="45"/>
    </location>
</feature>
<dbReference type="EMBL" id="CAJNRE010019455">
    <property type="protein sequence ID" value="CAF2197776.1"/>
    <property type="molecule type" value="Genomic_DNA"/>
</dbReference>
<dbReference type="PROSITE" id="PS50888">
    <property type="entry name" value="BHLH"/>
    <property type="match status" value="1"/>
</dbReference>
<dbReference type="OrthoDB" id="10039134at2759"/>
<evidence type="ECO:0000256" key="8">
    <source>
        <dbReference type="SAM" id="MobiDB-lite"/>
    </source>
</evidence>
<dbReference type="Proteomes" id="UP000663824">
    <property type="component" value="Unassembled WGS sequence"/>
</dbReference>
<keyword evidence="2" id="KW-0221">Differentiation</keyword>
<reference evidence="10" key="1">
    <citation type="submission" date="2021-02" db="EMBL/GenBank/DDBJ databases">
        <authorList>
            <person name="Nowell W R."/>
        </authorList>
    </citation>
    <scope>NUCLEOTIDE SEQUENCE</scope>
</reference>
<dbReference type="PANTHER" id="PTHR19290">
    <property type="entry name" value="BASIC HELIX-LOOP-HELIX PROTEIN NEUROGENIN-RELATED"/>
    <property type="match status" value="1"/>
</dbReference>
<evidence type="ECO:0000259" key="9">
    <source>
        <dbReference type="PROSITE" id="PS50888"/>
    </source>
</evidence>
<evidence type="ECO:0000256" key="5">
    <source>
        <dbReference type="ARBA" id="ARBA00023125"/>
    </source>
</evidence>
<dbReference type="AlphaFoldDB" id="A0A814Z757"/>
<dbReference type="Proteomes" id="UP000663856">
    <property type="component" value="Unassembled WGS sequence"/>
</dbReference>
<dbReference type="GO" id="GO:0061564">
    <property type="term" value="P:axon development"/>
    <property type="evidence" value="ECO:0007669"/>
    <property type="project" value="TreeGrafter"/>
</dbReference>
<keyword evidence="1" id="KW-0217">Developmental protein</keyword>
<keyword evidence="6" id="KW-0804">Transcription</keyword>
<dbReference type="GO" id="GO:0005634">
    <property type="term" value="C:nucleus"/>
    <property type="evidence" value="ECO:0007669"/>
    <property type="project" value="TreeGrafter"/>
</dbReference>
<keyword evidence="7" id="KW-0539">Nucleus</keyword>
<dbReference type="GO" id="GO:0000981">
    <property type="term" value="F:DNA-binding transcription factor activity, RNA polymerase II-specific"/>
    <property type="evidence" value="ECO:0007669"/>
    <property type="project" value="TreeGrafter"/>
</dbReference>
<keyword evidence="3" id="KW-0524">Neurogenesis</keyword>
<sequence length="281" mass="32371">MPTKIPREQEQQQLEQLEFEIQYHETMESTTYQHQSSPIKKQSLPTVEPKLPKKRGPKKKQMTPSRVARFKVRRIKANGRERERMKGLNEQLECLRQTIPCFALSQKLSKIETLRLAKNYIEALTQMVSSNQIPDNECFAELLCRGLSPNTVNIVAATLSINPRVLQNNNNDNHCQAFPPDLTTYDNTYVLSSMHPRVKNPLEFINLKKTSNESEDDSGIYRSNSFDYGSSYCGDSSTECISPITTLPEHSQATMPATHFYSNEQQCMLTDNPFYYYPTHY</sequence>
<evidence type="ECO:0000256" key="3">
    <source>
        <dbReference type="ARBA" id="ARBA00022902"/>
    </source>
</evidence>
<organism evidence="10 15">
    <name type="scientific">Rotaria magnacalcarata</name>
    <dbReference type="NCBI Taxonomy" id="392030"/>
    <lineage>
        <taxon>Eukaryota</taxon>
        <taxon>Metazoa</taxon>
        <taxon>Spiralia</taxon>
        <taxon>Gnathifera</taxon>
        <taxon>Rotifera</taxon>
        <taxon>Eurotatoria</taxon>
        <taxon>Bdelloidea</taxon>
        <taxon>Philodinida</taxon>
        <taxon>Philodinidae</taxon>
        <taxon>Rotaria</taxon>
    </lineage>
</organism>
<dbReference type="EMBL" id="CAJOBG010000255">
    <property type="protein sequence ID" value="CAF3786444.1"/>
    <property type="molecule type" value="Genomic_DNA"/>
</dbReference>
<gene>
    <name evidence="10" type="ORF">CJN711_LOCUS14002</name>
    <name evidence="11" type="ORF">KQP761_LOCUS6368</name>
    <name evidence="13" type="ORF">MBJ925_LOCUS35221</name>
    <name evidence="14" type="ORF">OVN521_LOCUS3056</name>
    <name evidence="12" type="ORF">WKI299_LOCUS32622</name>
</gene>
<dbReference type="InterPro" id="IPR011598">
    <property type="entry name" value="bHLH_dom"/>
</dbReference>
<evidence type="ECO:0000313" key="11">
    <source>
        <dbReference type="EMBL" id="CAF1333509.1"/>
    </source>
</evidence>
<feature type="domain" description="BHLH" evidence="9">
    <location>
        <begin position="72"/>
        <end position="124"/>
    </location>
</feature>
<dbReference type="SUPFAM" id="SSF47459">
    <property type="entry name" value="HLH, helix-loop-helix DNA-binding domain"/>
    <property type="match status" value="1"/>
</dbReference>
<evidence type="ECO:0000313" key="12">
    <source>
        <dbReference type="EMBL" id="CAF2165361.1"/>
    </source>
</evidence>
<protein>
    <recommendedName>
        <fullName evidence="9">BHLH domain-containing protein</fullName>
    </recommendedName>
</protein>
<dbReference type="EMBL" id="CAJNOW010001860">
    <property type="protein sequence ID" value="CAF1333509.1"/>
    <property type="molecule type" value="Genomic_DNA"/>
</dbReference>
<dbReference type="InterPro" id="IPR050359">
    <property type="entry name" value="bHLH_transcription_factors"/>
</dbReference>
<evidence type="ECO:0000313" key="10">
    <source>
        <dbReference type="EMBL" id="CAF1241175.1"/>
    </source>
</evidence>
<dbReference type="EMBL" id="CAJNRF010015082">
    <property type="protein sequence ID" value="CAF2165361.1"/>
    <property type="molecule type" value="Genomic_DNA"/>
</dbReference>
<dbReference type="Pfam" id="PF00010">
    <property type="entry name" value="HLH"/>
    <property type="match status" value="1"/>
</dbReference>
<evidence type="ECO:0000256" key="7">
    <source>
        <dbReference type="ARBA" id="ARBA00023242"/>
    </source>
</evidence>
<dbReference type="Proteomes" id="UP000663866">
    <property type="component" value="Unassembled WGS sequence"/>
</dbReference>
<keyword evidence="5" id="KW-0238">DNA-binding</keyword>
<evidence type="ECO:0000256" key="4">
    <source>
        <dbReference type="ARBA" id="ARBA00023015"/>
    </source>
</evidence>
<evidence type="ECO:0000313" key="14">
    <source>
        <dbReference type="EMBL" id="CAF3786444.1"/>
    </source>
</evidence>
<keyword evidence="16" id="KW-1185">Reference proteome</keyword>
<keyword evidence="4" id="KW-0805">Transcription regulation</keyword>
<comment type="caution">
    <text evidence="10">The sequence shown here is derived from an EMBL/GenBank/DDBJ whole genome shotgun (WGS) entry which is preliminary data.</text>
</comment>
<evidence type="ECO:0000256" key="6">
    <source>
        <dbReference type="ARBA" id="ARBA00023163"/>
    </source>
</evidence>
<evidence type="ECO:0000313" key="15">
    <source>
        <dbReference type="Proteomes" id="UP000663855"/>
    </source>
</evidence>
<dbReference type="GO" id="GO:0046983">
    <property type="term" value="F:protein dimerization activity"/>
    <property type="evidence" value="ECO:0007669"/>
    <property type="project" value="InterPro"/>
</dbReference>
<dbReference type="Proteomes" id="UP000663834">
    <property type="component" value="Unassembled WGS sequence"/>
</dbReference>
<feature type="region of interest" description="Disordered" evidence="8">
    <location>
        <begin position="26"/>
        <end position="65"/>
    </location>
</feature>
<proteinExistence type="predicted"/>
<dbReference type="Pfam" id="PF12533">
    <property type="entry name" value="Neuro_bHLH"/>
    <property type="match status" value="1"/>
</dbReference>
<dbReference type="EMBL" id="CAJNOV010006271">
    <property type="protein sequence ID" value="CAF1241175.1"/>
    <property type="molecule type" value="Genomic_DNA"/>
</dbReference>
<dbReference type="Proteomes" id="UP000663855">
    <property type="component" value="Unassembled WGS sequence"/>
</dbReference>
<name>A0A814Z757_9BILA</name>
<dbReference type="Gene3D" id="4.10.280.10">
    <property type="entry name" value="Helix-loop-helix DNA-binding domain"/>
    <property type="match status" value="1"/>
</dbReference>
<feature type="compositionally biased region" description="Basic residues" evidence="8">
    <location>
        <begin position="52"/>
        <end position="61"/>
    </location>
</feature>
<accession>A0A814Z757</accession>
<evidence type="ECO:0000256" key="1">
    <source>
        <dbReference type="ARBA" id="ARBA00022473"/>
    </source>
</evidence>
<dbReference type="InterPro" id="IPR036638">
    <property type="entry name" value="HLH_DNA-bd_sf"/>
</dbReference>
<dbReference type="SMART" id="SM00353">
    <property type="entry name" value="HLH"/>
    <property type="match status" value="1"/>
</dbReference>
<evidence type="ECO:0000313" key="13">
    <source>
        <dbReference type="EMBL" id="CAF2197776.1"/>
    </source>
</evidence>
<dbReference type="InterPro" id="IPR022575">
    <property type="entry name" value="NeuroD_DUF"/>
</dbReference>
<dbReference type="GO" id="GO:0045944">
    <property type="term" value="P:positive regulation of transcription by RNA polymerase II"/>
    <property type="evidence" value="ECO:0007669"/>
    <property type="project" value="TreeGrafter"/>
</dbReference>